<dbReference type="Proteomes" id="UP001152797">
    <property type="component" value="Unassembled WGS sequence"/>
</dbReference>
<feature type="region of interest" description="Disordered" evidence="12">
    <location>
        <begin position="2999"/>
        <end position="3031"/>
    </location>
</feature>
<dbReference type="PROSITE" id="PS50994">
    <property type="entry name" value="INTEGRASE"/>
    <property type="match status" value="1"/>
</dbReference>
<gene>
    <name evidence="17" type="ORF">C1SCF055_LOCUS9910</name>
</gene>
<keyword evidence="18" id="KW-0946">Virion</keyword>
<dbReference type="SUPFAM" id="SSF90209">
    <property type="entry name" value="Ran binding protein zinc finger-like"/>
    <property type="match status" value="1"/>
</dbReference>
<dbReference type="InterPro" id="IPR041373">
    <property type="entry name" value="RT_RNaseH"/>
</dbReference>
<feature type="region of interest" description="Disordered" evidence="12">
    <location>
        <begin position="743"/>
        <end position="782"/>
    </location>
</feature>
<dbReference type="EMBL" id="CAMXCT030000691">
    <property type="protein sequence ID" value="CAL4769497.1"/>
    <property type="molecule type" value="Genomic_DNA"/>
</dbReference>
<feature type="region of interest" description="Disordered" evidence="12">
    <location>
        <begin position="4172"/>
        <end position="4250"/>
    </location>
</feature>
<evidence type="ECO:0000259" key="15">
    <source>
        <dbReference type="PROSITE" id="PS50966"/>
    </source>
</evidence>
<keyword evidence="4 11" id="KW-0479">Metal-binding</keyword>
<evidence type="ECO:0000256" key="3">
    <source>
        <dbReference type="ARBA" id="ARBA00022722"/>
    </source>
</evidence>
<dbReference type="EMBL" id="CAMXCT010000691">
    <property type="protein sequence ID" value="CAI3982185.1"/>
    <property type="molecule type" value="Genomic_DNA"/>
</dbReference>
<evidence type="ECO:0000259" key="14">
    <source>
        <dbReference type="PROSITE" id="PS50199"/>
    </source>
</evidence>
<feature type="region of interest" description="Disordered" evidence="12">
    <location>
        <begin position="463"/>
        <end position="507"/>
    </location>
</feature>
<keyword evidence="8 11" id="KW-0862">Zinc</keyword>
<feature type="compositionally biased region" description="Basic and acidic residues" evidence="12">
    <location>
        <begin position="3012"/>
        <end position="3031"/>
    </location>
</feature>
<dbReference type="PROSITE" id="PS50103">
    <property type="entry name" value="ZF_C3H1"/>
    <property type="match status" value="1"/>
</dbReference>
<feature type="region of interest" description="Disordered" evidence="12">
    <location>
        <begin position="3454"/>
        <end position="3476"/>
    </location>
</feature>
<dbReference type="InterPro" id="IPR002745">
    <property type="entry name" value="Ptrans_KptA/Tpt1"/>
</dbReference>
<dbReference type="GO" id="GO:0003964">
    <property type="term" value="F:RNA-directed DNA polymerase activity"/>
    <property type="evidence" value="ECO:0007669"/>
    <property type="project" value="UniProtKB-KW"/>
</dbReference>
<feature type="domain" description="Integrase catalytic" evidence="16">
    <location>
        <begin position="2383"/>
        <end position="2547"/>
    </location>
</feature>
<dbReference type="InterPro" id="IPR050951">
    <property type="entry name" value="Retrovirus_Pol_polyprotein"/>
</dbReference>
<keyword evidence="1" id="KW-0808">Transferase</keyword>
<dbReference type="GO" id="GO:0003676">
    <property type="term" value="F:nucleic acid binding"/>
    <property type="evidence" value="ECO:0007669"/>
    <property type="project" value="InterPro"/>
</dbReference>
<feature type="region of interest" description="Disordered" evidence="12">
    <location>
        <begin position="4472"/>
        <end position="4493"/>
    </location>
</feature>
<evidence type="ECO:0000256" key="11">
    <source>
        <dbReference type="PROSITE-ProRule" id="PRU00723"/>
    </source>
</evidence>
<dbReference type="SUPFAM" id="SSF53098">
    <property type="entry name" value="Ribonuclease H-like"/>
    <property type="match status" value="1"/>
</dbReference>
<keyword evidence="5" id="KW-0255">Endonuclease</keyword>
<keyword evidence="7" id="KW-0378">Hydrolase</keyword>
<feature type="region of interest" description="Disordered" evidence="12">
    <location>
        <begin position="313"/>
        <end position="349"/>
    </location>
</feature>
<accession>A0A9P1BZ72</accession>
<organism evidence="17">
    <name type="scientific">Cladocopium goreaui</name>
    <dbReference type="NCBI Taxonomy" id="2562237"/>
    <lineage>
        <taxon>Eukaryota</taxon>
        <taxon>Sar</taxon>
        <taxon>Alveolata</taxon>
        <taxon>Dinophyceae</taxon>
        <taxon>Suessiales</taxon>
        <taxon>Symbiodiniaceae</taxon>
        <taxon>Cladocopium</taxon>
    </lineage>
</organism>
<protein>
    <recommendedName>
        <fullName evidence="20">C3H1-type domain-containing protein</fullName>
    </recommendedName>
</protein>
<dbReference type="Pfam" id="PF13091">
    <property type="entry name" value="PLDc_2"/>
    <property type="match status" value="1"/>
</dbReference>
<evidence type="ECO:0008006" key="20">
    <source>
        <dbReference type="Google" id="ProtNLM"/>
    </source>
</evidence>
<reference evidence="18 19" key="2">
    <citation type="submission" date="2024-05" db="EMBL/GenBank/DDBJ databases">
        <authorList>
            <person name="Chen Y."/>
            <person name="Shah S."/>
            <person name="Dougan E. K."/>
            <person name="Thang M."/>
            <person name="Chan C."/>
        </authorList>
    </citation>
    <scope>NUCLEOTIDE SEQUENCE [LARGE SCALE GENOMIC DNA]</scope>
</reference>
<feature type="compositionally biased region" description="Polar residues" evidence="12">
    <location>
        <begin position="463"/>
        <end position="472"/>
    </location>
</feature>
<feature type="zinc finger region" description="C3H1-type" evidence="11">
    <location>
        <begin position="783"/>
        <end position="811"/>
    </location>
</feature>
<dbReference type="Gene3D" id="3.30.870.10">
    <property type="entry name" value="Endonuclease Chain A"/>
    <property type="match status" value="1"/>
</dbReference>
<evidence type="ECO:0000259" key="16">
    <source>
        <dbReference type="PROSITE" id="PS50994"/>
    </source>
</evidence>
<feature type="compositionally biased region" description="Low complexity" evidence="12">
    <location>
        <begin position="3762"/>
        <end position="3776"/>
    </location>
</feature>
<keyword evidence="18" id="KW-0645">Protease</keyword>
<dbReference type="SUPFAM" id="SSF56024">
    <property type="entry name" value="Phospholipase D/nuclease"/>
    <property type="match status" value="1"/>
</dbReference>
<dbReference type="PROSITE" id="PS50966">
    <property type="entry name" value="ZF_SWIM"/>
    <property type="match status" value="1"/>
</dbReference>
<evidence type="ECO:0000256" key="6">
    <source>
        <dbReference type="ARBA" id="ARBA00022771"/>
    </source>
</evidence>
<evidence type="ECO:0000256" key="8">
    <source>
        <dbReference type="ARBA" id="ARBA00022833"/>
    </source>
</evidence>
<dbReference type="SUPFAM" id="SSF56399">
    <property type="entry name" value="ADP-ribosylation"/>
    <property type="match status" value="1"/>
</dbReference>
<dbReference type="InterPro" id="IPR043502">
    <property type="entry name" value="DNA/RNA_pol_sf"/>
</dbReference>
<feature type="compositionally biased region" description="Basic residues" evidence="12">
    <location>
        <begin position="3459"/>
        <end position="3471"/>
    </location>
</feature>
<feature type="compositionally biased region" description="Basic and acidic residues" evidence="12">
    <location>
        <begin position="3791"/>
        <end position="3806"/>
    </location>
</feature>
<evidence type="ECO:0000313" key="18">
    <source>
        <dbReference type="EMBL" id="CAL4769497.1"/>
    </source>
</evidence>
<dbReference type="GO" id="GO:0004519">
    <property type="term" value="F:endonuclease activity"/>
    <property type="evidence" value="ECO:0007669"/>
    <property type="project" value="UniProtKB-KW"/>
</dbReference>
<comment type="caution">
    <text evidence="17">The sequence shown here is derived from an EMBL/GenBank/DDBJ whole genome shotgun (WGS) entry which is preliminary data.</text>
</comment>
<dbReference type="Gene3D" id="3.30.420.10">
    <property type="entry name" value="Ribonuclease H-like superfamily/Ribonuclease H"/>
    <property type="match status" value="1"/>
</dbReference>
<evidence type="ECO:0000256" key="5">
    <source>
        <dbReference type="ARBA" id="ARBA00022759"/>
    </source>
</evidence>
<evidence type="ECO:0000259" key="13">
    <source>
        <dbReference type="PROSITE" id="PS50103"/>
    </source>
</evidence>
<dbReference type="Pfam" id="PF01885">
    <property type="entry name" value="PTS_2-RNA"/>
    <property type="match status" value="1"/>
</dbReference>
<evidence type="ECO:0000256" key="2">
    <source>
        <dbReference type="ARBA" id="ARBA00022695"/>
    </source>
</evidence>
<keyword evidence="6 10" id="KW-0863">Zinc-finger</keyword>
<reference evidence="17" key="1">
    <citation type="submission" date="2022-10" db="EMBL/GenBank/DDBJ databases">
        <authorList>
            <person name="Chen Y."/>
            <person name="Dougan E. K."/>
            <person name="Chan C."/>
            <person name="Rhodes N."/>
            <person name="Thang M."/>
        </authorList>
    </citation>
    <scope>NUCLEOTIDE SEQUENCE</scope>
</reference>
<dbReference type="Pfam" id="PF17917">
    <property type="entry name" value="RT_RNaseH"/>
    <property type="match status" value="1"/>
</dbReference>
<sequence length="4698" mass="513736">MALGFGAGTAFAMEERDSNQTKSSLEVDSSVTQRQLLRLAWSVGQTLPASPAQCASQEQDFSTARDISKPTAKDQVPTIPLLEVKALPHWPMWFPFCESNKVLRRLSPSCSSEGTDGDRPPEGFVINCTLKVLFLRIDFILFVDIADKLHTSEECLEILMRSPPPGRDRVLGGNYMSAEWSSERSSAYRETLCEQKQLRPLVWACSQLGAVLGNGPVWIVRGSRVRFAPLNGVTLLEAINAGRVPTPGELSFPQWQAWRRDEGRRPTVARDGRGIRTRDEVALWREVMAALYGEGRADELASEDEGEQALAIRGLSPSGPYSPESAPGSVEEGRGASPRPSSAGSGGGASVVSLRGKLDALYDPTAEDFGAYLMRMGRVINALNSLDAQIPAGMLEKVTRKAELVIELYAEFGELSRGNGVKFLRDKFVATVQDEKLDATERELSVQAIGEIIERLGGRLSSSPDKLFSTPSDDQKGAGAGQKGTGSAPSAKARVPERSKGNGGSPMQARLAALEMELEALRQEKAGSDAASMASGQEQTLAAALEEQTKVLKEALAGRGKDTSITSVKTDLHWPTLGDERADSRDVSQFYEEFEDVCGLANSCRGMGHREMLLALRARCRGSRLKTYQNMYKAAWKAGEVLSDPGSVYEKIKAKHLMFSESREEREIRIDAEHAALMKGRLTGHQFEPVFEASVAELEAVGIWGEEDRMRGAQTWEEAHRVVLEIEQREATNRATANAVYAAAPSASAQNPDPRPNANPQGQGPKPKAKAKPTPVGVTAGDPRKERLCWDFRDHGSCRKGRECPFSHDKELRKKALEQKGKGKGSQDAYPAKGLANPFAAFTVVTCGPNDPAPKPAVAAAVLAAATRPEQNPKSKADVFTSLDQLPKDWWKVVENERGGYQYKTVTKVLDKMVETLLDGGAGSNHVTEELVVSILNRAAALGLKPGDKGFPIVQFEQWVYPEFVHGIASGSPVPLKGSVVLKVRLQEGPDTDRCVDGHELYVRCKIAAKGTSDWHGLILGGRALDCEARRGLGFRPGPQAHILDTLGVQIPRCEDASSERKDRAYVFRSVVSGVEAGAEDFCEPCTGRKAAVVFSGEESVQLLPGEGALVPVQVQGEWISEASECEAVLPIEGKIEVVGLWNTGSREGMVLVTPRHDEAVLEKGDPVAELRSGLAASTLCGCGAVDTVFQSAGPPSKARCKDCGGPGMEVENRKCYACGVERTKEVHRLQGCRCGRRPRERASQGSKARGYGLLATMVGLVSLATGAPNNFAYVARDGREEKSDHWATFPGGWVRVHERPREELFQISSTDFPGEVTAVGQRRVTVGQFLTGEPLKWEDTRSSDPWVFKGRQWVGETRFFDKSFRGDETPWRSTITEPVCHIVEVPGGIEKMAEATPTDFYYGELRKSLSRRYPEANRFLLDHLVSLEAFLDKSIIFGFSYGVAKAELCSTGGRLLGHLVGRHGTAPDPERSQAVRDFAPLKEKLHIQQFLGCTNWLRTYLPAEFGHCAVLSKYQKPGAPFPEGGLGSADTEGCRAVKAIKQMMSKAIELSIFDEAGAIAGLCPLEQIADASGIAVGGTVLQMTRDLSRMKILLTHSRSLTAPQQAWPPLVQEAYAQLEVKRATRKTFGSVRTLCWTDHANLTRSQHIEIGSDVKLVRWVAEILADGSEIRSLSGRSAKLGDGFSRNPKDRDELLQGRTRDLQGLSGHLRGFNLEEYLGGGTEDPTVPVAWAVGDDVLPANGPSDGENSAAVVSGGVSGSEHRATIAGVAEGSLGNHLKVLFVADYANQSDNVLQISQVQEGISRSMPGWKVSTHAVYGAFEDDDGNGSHLDGATAALKGERQVKRARVDMLTSCATVLRSIGYHLPDFVVGMGQGGLIVGLLRFPLMVEVTLQARNLQREEIKKVVSGWAGLKSVTVWSVNPRMWKVKPSPELLASSCPEVKREFPMPLVRGYGIVTRIPKEEEVRQVAEILQLGLIKGLAEPPLASLAREPGREVWEHEGRCACGKRAYVFSRCVTCIEKEAAEEFAAAAEERENPTEEKEAEEELVAEDLLAIASAPCSSDELRSCIVHVSLIRKWAAGWFASNGSEGFVELPRGLGVVAGKKWNAGQEFTLPVLPAERKACQYGITWCVNPDASVTTVHNCAEIGRLESISPAWELHEVNWHNHLKLVFGVCTRLWGAATPKLDWKDDFQRLISLLGAPTGVAKWDDGNGTDSIGHRRDLAGKRVLVAFQLQTGGGYWLPITLGRKIKVNESGPKPTIAFLGRSWNWRLILHMRSKFWILPQWVGAEDVQVGALGEQEVIPSREELALEARVGAGIAEFEVTGSLRSLWYDAQKKDASLAGHFRRPGDPFRVASDGLLERSVILETGEKVTAQASRCLADACWQEVSVDCEGPNREDRWGFRYTLTYLDCLSHAVQIEPLRSLTHAEVRRAFARCIFRARTVPTLVRSDRGPEFKNAMMAEFCALMGLGSKQKFAMSMRPCETGSNERMHQEVQKTLHIIIKEVVRGETDEWSELLPLVEYILDNSPGAHGYTPRDLERSWSLSLDLEKDLIRESLQFEPVSEWARKQFETFAKLSTKIKRHWENASAARAKLANRYRRSLDLHIGDRVVWQSPLARPEGAGRVPWKRGLTGPWEITEVRGNRLVLRSVQDPSHRSVEAHAEDCVLVPADVDAEGPNPQAEVLLDDGPPDEAPSLGQRLKGEGEPREFVMQRRGREFVLRIGDVVAYTKGHKVCHFGRVTQVSVDEGMIGVHKYRPAGYRLFEERVASLVQEPGTDQWNQLGVLLAELFEAEGVPVPMFPILDQEASRLMDWLESHKARKVAFLEIHVDRKGLSAAARRAGFLAAPPLGQNCFSYGRRWDLAREEDRCLVDLLIQWLEPGVVHVGLPSGLHDRSGQGRFLDSDQAILRHAVSVLKEQERKGRFGSLGGPVGSAIFRRKELVELCGSLSEPRRPWSGIRTDAYQYGWVAEDGELWLSNMDLSSCSLRCRRPDSLAPTVHPHRATRGSSEVRSDDRKEHWAGAGDKEAVRPSGFCDAYWSSAEVALKGALAASAKTGLVFASSSGSSQGFPDSVAEKRADGSLVDVQIPDPDVNVSSELTASEREAIEKELVDLSARMAQLWDGRAKAEQWDEVKSDLSVYRLSGEKVDKDPRREESYRKAVVEGLGFGENVLSKHPDFNADDIAACREVLLRKAAGFWLEGSPRTTVRGVAHDCVPTGPPVSLQPHSLKGESAAWVDERLEEEVQRGQLIRGASPWGSPPFPTKEAPAHKKSRKRRLVVDYRKVNARVKRSTYYCRKATDVLAQCSGSIFFSFVDAVTGFNQIENTRRAMEVLAIVARSGKFLPVCLTFGPINGPDDFCYVVDRAYEPGRVVDGVMMSDEEHDAEIKEAMKRTPVVVGQPAPEALEALGVRPDGLSAFAARSASKDIRTFASFAGRVCVSRPVRVLRTMGGGGGRRNKGWGKQKGKQAQRDPRHNWDDLEFLMVKALRHGSCRSKYGVHKLRGKLQQDGWVEVREVARAFEVQEKDIVDLVAWVESDGRKKRRAELSRDGKFIRAGQGHSADSGLTREDFNDDQDLPFDDDTVLVHGTFRDRVVLIGYDGLKAGGGGDMTVNRLFCHWAANAIGKEGQKSGVRSGTDVAAITTVGTLRAHRIGMRLGGDNVVLTDDVPKQCILRISVFDSALGKEGEVLWTRDRGFTPAELPTSDSESSLSIRVIRGPAQSAPVAGEGAASSSACEVKQETGEVKQETSTAVKEEESASSGGEESTSSSSSSTDEEITVEEEPPASAKKEVASPESGAKKEAASSTSSMEEIEVEEEPSRAGSAFSRPGREEDLPRAGSAFPRSGRGILPENKDETPANKLRGEMTAEELREVWAEPRRHPGQRLIETTLAAAATSELTYQYGSAGGLTSLVEKQQERPTAGGEDELQRRLRVIAGSATVSAAVRKRSGRDEAAGEAQDYGRDVAEASAETSARLAAARASCPTRAPVPNADSRFAAGLRAEEPVRKLKKQLRSRLRAKDHRKGVQLGDAQRRLAAPAAAAPRLAVGAAWNIDDGLGELTYKAGSWLVLPMLMNASVGSAGRSALAHTTATAGVLRRLAPLTKREAGVTKIEQILKEKSWDCDHCGKGNLSFRFKCYKCSYPRPSQEDSSEEEVRQESEAVRKANEEFLAQKKAHKLRGHRKRAGRRHKSEGHKKRERAGSAGSAAGLAFRSPRATRRKRSTKKRRRSGWSVSRKARNKKAHADNGNGLSANKLGLVIAAFLAPVVRKVQIEIEEIVETSSEAFQVVIAEGGEEVASFVETGFRIGKVVLAVLACWWVSRKMANAWVHMTNGNSMEPRLLSFDGTSSTWQVRGTKKDHRVRVSGNSSGCACRQYLASGTCDHVASAVAAHRKMVGAGSSSSAAARGIAAMGGSEDRPRKSMGLGLGSCFQGLVEKAKTLKGTEAPPQTNAIEDAQDFKRKVIKESLSLDSGRGSNVDEPTTALEAGSVAVPRPKALKDKAESDDMDRCRVKFLRDAETFDWLVQVLESVGKGGRVLVRAYSFDQPDVINSLKQATERGCLTMVVADRSQAAGKTKTQLQMLKELRSSGVRVRLTEGLNVSQAYERDNRSVRLGRKLRGLQHGKSAYVQTDREDRRSPVQLVVGSCNLTTSSKANYEAGVALEISQESETAKKWLRAFEEIYEGGITIEDHEGAA</sequence>
<evidence type="ECO:0000256" key="12">
    <source>
        <dbReference type="SAM" id="MobiDB-lite"/>
    </source>
</evidence>
<dbReference type="InterPro" id="IPR001876">
    <property type="entry name" value="Znf_RanBP2"/>
</dbReference>
<evidence type="ECO:0000256" key="9">
    <source>
        <dbReference type="ARBA" id="ARBA00022918"/>
    </source>
</evidence>
<dbReference type="EMBL" id="CAMXCT020000691">
    <property type="protein sequence ID" value="CAL1135560.1"/>
    <property type="molecule type" value="Genomic_DNA"/>
</dbReference>
<evidence type="ECO:0000256" key="7">
    <source>
        <dbReference type="ARBA" id="ARBA00022801"/>
    </source>
</evidence>
<dbReference type="InterPro" id="IPR025202">
    <property type="entry name" value="PLD-like_dom"/>
</dbReference>
<feature type="domain" description="SWIM-type" evidence="15">
    <location>
        <begin position="4362"/>
        <end position="4395"/>
    </location>
</feature>
<keyword evidence="2" id="KW-0548">Nucleotidyltransferase</keyword>
<dbReference type="InterPro" id="IPR007527">
    <property type="entry name" value="Znf_SWIM"/>
</dbReference>
<feature type="compositionally biased region" description="Basic residues" evidence="12">
    <location>
        <begin position="4218"/>
        <end position="4244"/>
    </location>
</feature>
<dbReference type="SUPFAM" id="SSF56672">
    <property type="entry name" value="DNA/RNA polymerases"/>
    <property type="match status" value="2"/>
</dbReference>
<dbReference type="InterPro" id="IPR001584">
    <property type="entry name" value="Integrase_cat-core"/>
</dbReference>
<dbReference type="GO" id="GO:0008233">
    <property type="term" value="F:peptidase activity"/>
    <property type="evidence" value="ECO:0007669"/>
    <property type="project" value="UniProtKB-KW"/>
</dbReference>
<feature type="compositionally biased region" description="Basic and acidic residues" evidence="12">
    <location>
        <begin position="3855"/>
        <end position="3869"/>
    </location>
</feature>
<keyword evidence="19" id="KW-1185">Reference proteome</keyword>
<keyword evidence="18" id="KW-0543">Viral nucleoprotein</keyword>
<dbReference type="Gene3D" id="3.10.10.10">
    <property type="entry name" value="HIV Type 1 Reverse Transcriptase, subunit A, domain 1"/>
    <property type="match status" value="1"/>
</dbReference>
<feature type="compositionally biased region" description="Low complexity" evidence="12">
    <location>
        <begin position="4204"/>
        <end position="4217"/>
    </location>
</feature>
<feature type="region of interest" description="Disordered" evidence="12">
    <location>
        <begin position="3727"/>
        <end position="3869"/>
    </location>
</feature>
<keyword evidence="9 18" id="KW-0695">RNA-directed DNA polymerase</keyword>
<feature type="compositionally biased region" description="Low complexity" evidence="12">
    <location>
        <begin position="3727"/>
        <end position="3740"/>
    </location>
</feature>
<feature type="domain" description="RanBP2-type" evidence="14">
    <location>
        <begin position="4120"/>
        <end position="4149"/>
    </location>
</feature>
<dbReference type="PROSITE" id="PS01358">
    <property type="entry name" value="ZF_RANBP2_1"/>
    <property type="match status" value="1"/>
</dbReference>
<evidence type="ECO:0000256" key="1">
    <source>
        <dbReference type="ARBA" id="ARBA00022679"/>
    </source>
</evidence>
<keyword evidence="3" id="KW-0540">Nuclease</keyword>
<dbReference type="GO" id="GO:0006508">
    <property type="term" value="P:proteolysis"/>
    <property type="evidence" value="ECO:0007669"/>
    <property type="project" value="UniProtKB-KW"/>
</dbReference>
<name>A0A9P1BZ72_9DINO</name>
<dbReference type="InterPro" id="IPR000571">
    <property type="entry name" value="Znf_CCCH"/>
</dbReference>
<dbReference type="InterPro" id="IPR036443">
    <property type="entry name" value="Znf_RanBP2_sf"/>
</dbReference>
<evidence type="ECO:0000313" key="17">
    <source>
        <dbReference type="EMBL" id="CAI3982185.1"/>
    </source>
</evidence>
<feature type="compositionally biased region" description="Basic residues" evidence="12">
    <location>
        <begin position="4176"/>
        <end position="4201"/>
    </location>
</feature>
<proteinExistence type="predicted"/>
<evidence type="ECO:0000313" key="19">
    <source>
        <dbReference type="Proteomes" id="UP001152797"/>
    </source>
</evidence>
<dbReference type="GO" id="GO:0008270">
    <property type="term" value="F:zinc ion binding"/>
    <property type="evidence" value="ECO:0007669"/>
    <property type="project" value="UniProtKB-KW"/>
</dbReference>
<dbReference type="PANTHER" id="PTHR37984">
    <property type="entry name" value="PROTEIN CBG26694"/>
    <property type="match status" value="1"/>
</dbReference>
<evidence type="ECO:0000256" key="4">
    <source>
        <dbReference type="ARBA" id="ARBA00022723"/>
    </source>
</evidence>
<feature type="domain" description="C3H1-type" evidence="13">
    <location>
        <begin position="783"/>
        <end position="811"/>
    </location>
</feature>
<dbReference type="OrthoDB" id="448364at2759"/>
<feature type="region of interest" description="Disordered" evidence="12">
    <location>
        <begin position="2686"/>
        <end position="2707"/>
    </location>
</feature>
<dbReference type="InterPro" id="IPR036397">
    <property type="entry name" value="RNaseH_sf"/>
</dbReference>
<dbReference type="PROSITE" id="PS50199">
    <property type="entry name" value="ZF_RANBP2_2"/>
    <property type="match status" value="1"/>
</dbReference>
<feature type="compositionally biased region" description="Basic and acidic residues" evidence="12">
    <location>
        <begin position="3741"/>
        <end position="3760"/>
    </location>
</feature>
<dbReference type="InterPro" id="IPR012337">
    <property type="entry name" value="RNaseH-like_sf"/>
</dbReference>
<dbReference type="GO" id="GO:0015074">
    <property type="term" value="P:DNA integration"/>
    <property type="evidence" value="ECO:0007669"/>
    <property type="project" value="InterPro"/>
</dbReference>
<dbReference type="PANTHER" id="PTHR37984:SF5">
    <property type="entry name" value="PROTEIN NYNRIN-LIKE"/>
    <property type="match status" value="1"/>
</dbReference>
<evidence type="ECO:0000256" key="10">
    <source>
        <dbReference type="PROSITE-ProRule" id="PRU00322"/>
    </source>
</evidence>
<feature type="compositionally biased region" description="Acidic residues" evidence="12">
    <location>
        <begin position="3777"/>
        <end position="3787"/>
    </location>
</feature>